<proteinExistence type="predicted"/>
<organism evidence="1">
    <name type="scientific">viral metagenome</name>
    <dbReference type="NCBI Taxonomy" id="1070528"/>
    <lineage>
        <taxon>unclassified sequences</taxon>
        <taxon>metagenomes</taxon>
        <taxon>organismal metagenomes</taxon>
    </lineage>
</organism>
<name>A0A6C0KND3_9ZZZZ</name>
<dbReference type="AlphaFoldDB" id="A0A6C0KND3"/>
<evidence type="ECO:0000313" key="1">
    <source>
        <dbReference type="EMBL" id="QHU18237.1"/>
    </source>
</evidence>
<sequence length="224" mass="26230">MRCIILAGPLYDVCIPYIIEMIKSVPTIISTWEKESQEKISLLKEYAIDIITNKKIIQYNNIVDKTNFPIITITAGLNRAKELGYTHIMALRTDNYSPTIKDFFEIFANESDTKLVGLCWFNHLVNHSPYGYIMDHVIYGPIELQLKYRRIFQSENDPRHSEAFFQDNFFNKSPVSYDDVIEGFCFVIDKLHEKKQELFFTHKPEQIKEGNLIESYINTGRTRV</sequence>
<dbReference type="EMBL" id="MN740926">
    <property type="protein sequence ID" value="QHU18237.1"/>
    <property type="molecule type" value="Genomic_DNA"/>
</dbReference>
<protein>
    <submittedName>
        <fullName evidence="1">Uncharacterized protein</fullName>
    </submittedName>
</protein>
<reference evidence="1" key="1">
    <citation type="journal article" date="2020" name="Nature">
        <title>Giant virus diversity and host interactions through global metagenomics.</title>
        <authorList>
            <person name="Schulz F."/>
            <person name="Roux S."/>
            <person name="Paez-Espino D."/>
            <person name="Jungbluth S."/>
            <person name="Walsh D.A."/>
            <person name="Denef V.J."/>
            <person name="McMahon K.D."/>
            <person name="Konstantinidis K.T."/>
            <person name="Eloe-Fadrosh E.A."/>
            <person name="Kyrpides N.C."/>
            <person name="Woyke T."/>
        </authorList>
    </citation>
    <scope>NUCLEOTIDE SEQUENCE</scope>
    <source>
        <strain evidence="1">GVMAG-S-3300013006-138</strain>
    </source>
</reference>
<accession>A0A6C0KND3</accession>